<proteinExistence type="predicted"/>
<sequence length="586" mass="65141">MSNPMEKASNTEATKAKLKLVASTMATASTDPSCTPGVGVVDEGPSCQRKGKQIMLEDCTEEERSPIIVNLAIARGTVRFRLLAVGVFLSLLTINSKQLVNYMKKVWKIRGVLETNQLADKRFVLEFSEEGDFEHVTRGGPWRYQNDDVLIRALKDGEDAETVPFETIPMWVQFAGVPFYLLSKELARELGSKLGHRISIDNNARGNICNKILRARVKIPVAQALRRWIPLKDGVTSEEILVSVFYERLPTFCLRCGVIGHQEAACDLPATIKRKRYNHNLGVQPTHIDDPRCWYLPETMEQNGRALHSLQWRNNPSYLPRKERPKQPQLAIVAHVAKEVAKLSVQDKDKEDNVNTNTEAPPTSLPDASNSTSLLDKDQKKASTDNTITHDANDKMPEKSTDALPLKKSSWKRVPRGGDEGNIIQYDTLTTREVFLRDPRDRPMLEEEDELLQPSAKKHFQVPSLEVCLGKENFKVLLEEEAHAAAKASALLDHDVNSISRESLDAHLGSIEAQPFVTVTGSRSEREISSSESGNQFKPVLQDKEAVEVVAGPEAQRGLNESLEATGHGAAGELSGADVSAWQEKC</sequence>
<accession>A0ACD5TWG8</accession>
<evidence type="ECO:0000313" key="2">
    <source>
        <dbReference type="Proteomes" id="UP001732700"/>
    </source>
</evidence>
<evidence type="ECO:0000313" key="1">
    <source>
        <dbReference type="EnsemblPlants" id="AVESA.00010b.r2.1DG0140000.1.CDS.1"/>
    </source>
</evidence>
<reference evidence="1" key="2">
    <citation type="submission" date="2025-09" db="UniProtKB">
        <authorList>
            <consortium name="EnsemblPlants"/>
        </authorList>
    </citation>
    <scope>IDENTIFICATION</scope>
</reference>
<protein>
    <submittedName>
        <fullName evidence="1">Uncharacterized protein</fullName>
    </submittedName>
</protein>
<keyword evidence="2" id="KW-1185">Reference proteome</keyword>
<name>A0ACD5TWG8_AVESA</name>
<reference evidence="1" key="1">
    <citation type="submission" date="2021-05" db="EMBL/GenBank/DDBJ databases">
        <authorList>
            <person name="Scholz U."/>
            <person name="Mascher M."/>
            <person name="Fiebig A."/>
        </authorList>
    </citation>
    <scope>NUCLEOTIDE SEQUENCE [LARGE SCALE GENOMIC DNA]</scope>
</reference>
<organism evidence="1 2">
    <name type="scientific">Avena sativa</name>
    <name type="common">Oat</name>
    <dbReference type="NCBI Taxonomy" id="4498"/>
    <lineage>
        <taxon>Eukaryota</taxon>
        <taxon>Viridiplantae</taxon>
        <taxon>Streptophyta</taxon>
        <taxon>Embryophyta</taxon>
        <taxon>Tracheophyta</taxon>
        <taxon>Spermatophyta</taxon>
        <taxon>Magnoliopsida</taxon>
        <taxon>Liliopsida</taxon>
        <taxon>Poales</taxon>
        <taxon>Poaceae</taxon>
        <taxon>BOP clade</taxon>
        <taxon>Pooideae</taxon>
        <taxon>Poodae</taxon>
        <taxon>Poeae</taxon>
        <taxon>Poeae Chloroplast Group 1 (Aveneae type)</taxon>
        <taxon>Aveninae</taxon>
        <taxon>Avena</taxon>
    </lineage>
</organism>
<dbReference type="EnsemblPlants" id="AVESA.00010b.r2.1DG0140000.1">
    <property type="protein sequence ID" value="AVESA.00010b.r2.1DG0140000.1.CDS.1"/>
    <property type="gene ID" value="AVESA.00010b.r2.1DG0140000"/>
</dbReference>
<dbReference type="Proteomes" id="UP001732700">
    <property type="component" value="Chromosome 1D"/>
</dbReference>